<sequence>MRTVLLVEDVAEIRAVFQLLLEELGHRVLTAENGVEGFLTAAKRLPDLIVTDWTMPELDGVGLCERLKKYPALALIPVVMVSALPLPVVETKLWDAYLRKPVTPLTLKSKVKRLLARRFKGTVTNSLTPLDAEARLAPVPSKCWP</sequence>
<dbReference type="Proteomes" id="UP000540929">
    <property type="component" value="Unassembled WGS sequence"/>
</dbReference>
<dbReference type="EMBL" id="JACCAS010000002">
    <property type="protein sequence ID" value="NYH26024.1"/>
    <property type="molecule type" value="Genomic_DNA"/>
</dbReference>
<evidence type="ECO:0000259" key="3">
    <source>
        <dbReference type="PROSITE" id="PS50110"/>
    </source>
</evidence>
<keyword evidence="1 2" id="KW-0597">Phosphoprotein</keyword>
<protein>
    <submittedName>
        <fullName evidence="4">CheY-like chemotaxis protein</fullName>
    </submittedName>
</protein>
<organism evidence="4 5">
    <name type="scientific">Paraburkholderia bryophila</name>
    <dbReference type="NCBI Taxonomy" id="420952"/>
    <lineage>
        <taxon>Bacteria</taxon>
        <taxon>Pseudomonadati</taxon>
        <taxon>Pseudomonadota</taxon>
        <taxon>Betaproteobacteria</taxon>
        <taxon>Burkholderiales</taxon>
        <taxon>Burkholderiaceae</taxon>
        <taxon>Paraburkholderia</taxon>
    </lineage>
</organism>
<dbReference type="AlphaFoldDB" id="A0A7Y9WRY5"/>
<dbReference type="InterPro" id="IPR001789">
    <property type="entry name" value="Sig_transdc_resp-reg_receiver"/>
</dbReference>
<dbReference type="Pfam" id="PF00072">
    <property type="entry name" value="Response_reg"/>
    <property type="match status" value="1"/>
</dbReference>
<dbReference type="PANTHER" id="PTHR44591:SF3">
    <property type="entry name" value="RESPONSE REGULATORY DOMAIN-CONTAINING PROTEIN"/>
    <property type="match status" value="1"/>
</dbReference>
<evidence type="ECO:0000313" key="5">
    <source>
        <dbReference type="Proteomes" id="UP000540929"/>
    </source>
</evidence>
<comment type="caution">
    <text evidence="4">The sequence shown here is derived from an EMBL/GenBank/DDBJ whole genome shotgun (WGS) entry which is preliminary data.</text>
</comment>
<gene>
    <name evidence="4" type="ORF">GGD40_005595</name>
</gene>
<accession>A0A7Y9WRY5</accession>
<dbReference type="Gene3D" id="3.40.50.2300">
    <property type="match status" value="1"/>
</dbReference>
<dbReference type="PANTHER" id="PTHR44591">
    <property type="entry name" value="STRESS RESPONSE REGULATOR PROTEIN 1"/>
    <property type="match status" value="1"/>
</dbReference>
<name>A0A7Y9WRY5_9BURK</name>
<dbReference type="SMART" id="SM00448">
    <property type="entry name" value="REC"/>
    <property type="match status" value="1"/>
</dbReference>
<evidence type="ECO:0000256" key="2">
    <source>
        <dbReference type="PROSITE-ProRule" id="PRU00169"/>
    </source>
</evidence>
<dbReference type="InterPro" id="IPR011006">
    <property type="entry name" value="CheY-like_superfamily"/>
</dbReference>
<evidence type="ECO:0000256" key="1">
    <source>
        <dbReference type="ARBA" id="ARBA00022553"/>
    </source>
</evidence>
<reference evidence="4 5" key="1">
    <citation type="submission" date="2020-07" db="EMBL/GenBank/DDBJ databases">
        <title>Exploring microbial biodiversity for novel pathways involved in the catabolism of aromatic compounds derived from lignin.</title>
        <authorList>
            <person name="Elkins J."/>
        </authorList>
    </citation>
    <scope>NUCLEOTIDE SEQUENCE [LARGE SCALE GENOMIC DNA]</scope>
    <source>
        <strain evidence="4 5">H2C3C</strain>
    </source>
</reference>
<keyword evidence="5" id="KW-1185">Reference proteome</keyword>
<proteinExistence type="predicted"/>
<dbReference type="PROSITE" id="PS50110">
    <property type="entry name" value="RESPONSE_REGULATORY"/>
    <property type="match status" value="1"/>
</dbReference>
<dbReference type="SUPFAM" id="SSF52172">
    <property type="entry name" value="CheY-like"/>
    <property type="match status" value="1"/>
</dbReference>
<dbReference type="RefSeq" id="WP_179745766.1">
    <property type="nucleotide sequence ID" value="NZ_JACCAS010000002.1"/>
</dbReference>
<feature type="domain" description="Response regulatory" evidence="3">
    <location>
        <begin position="3"/>
        <end position="115"/>
    </location>
</feature>
<dbReference type="GO" id="GO:0000160">
    <property type="term" value="P:phosphorelay signal transduction system"/>
    <property type="evidence" value="ECO:0007669"/>
    <property type="project" value="InterPro"/>
</dbReference>
<evidence type="ECO:0000313" key="4">
    <source>
        <dbReference type="EMBL" id="NYH26024.1"/>
    </source>
</evidence>
<feature type="modified residue" description="4-aspartylphosphate" evidence="2">
    <location>
        <position position="52"/>
    </location>
</feature>
<dbReference type="InterPro" id="IPR050595">
    <property type="entry name" value="Bact_response_regulator"/>
</dbReference>